<evidence type="ECO:0000256" key="1">
    <source>
        <dbReference type="SAM" id="Phobius"/>
    </source>
</evidence>
<sequence>MTPGRRTRKRAEQSWIALSLGIASAFVTSHHLLRIMMLILLMPVLLSRFKRLSA</sequence>
<gene>
    <name evidence="2" type="ORF">GCM10007160_39340</name>
</gene>
<dbReference type="InterPro" id="IPR007820">
    <property type="entry name" value="AbrB_fam"/>
</dbReference>
<name>A0ABQ2ZAY7_9GAMM</name>
<dbReference type="Proteomes" id="UP000653056">
    <property type="component" value="Unassembled WGS sequence"/>
</dbReference>
<keyword evidence="1" id="KW-0812">Transmembrane</keyword>
<keyword evidence="3" id="KW-1185">Reference proteome</keyword>
<accession>A0ABQ2ZAY7</accession>
<evidence type="ECO:0000313" key="3">
    <source>
        <dbReference type="Proteomes" id="UP000653056"/>
    </source>
</evidence>
<dbReference type="Pfam" id="PF05145">
    <property type="entry name" value="AbrB"/>
    <property type="match status" value="1"/>
</dbReference>
<comment type="caution">
    <text evidence="2">The sequence shown here is derived from an EMBL/GenBank/DDBJ whole genome shotgun (WGS) entry which is preliminary data.</text>
</comment>
<keyword evidence="1" id="KW-0472">Membrane</keyword>
<protein>
    <submittedName>
        <fullName evidence="2">Uncharacterized protein</fullName>
    </submittedName>
</protein>
<reference evidence="3" key="1">
    <citation type="journal article" date="2019" name="Int. J. Syst. Evol. Microbiol.">
        <title>The Global Catalogue of Microorganisms (GCM) 10K type strain sequencing project: providing services to taxonomists for standard genome sequencing and annotation.</title>
        <authorList>
            <consortium name="The Broad Institute Genomics Platform"/>
            <consortium name="The Broad Institute Genome Sequencing Center for Infectious Disease"/>
            <person name="Wu L."/>
            <person name="Ma J."/>
        </authorList>
    </citation>
    <scope>NUCLEOTIDE SEQUENCE [LARGE SCALE GENOMIC DNA]</scope>
    <source>
        <strain evidence="3">KCTC 22228</strain>
    </source>
</reference>
<organism evidence="2 3">
    <name type="scientific">Litchfieldella qijiaojingensis</name>
    <dbReference type="NCBI Taxonomy" id="980347"/>
    <lineage>
        <taxon>Bacteria</taxon>
        <taxon>Pseudomonadati</taxon>
        <taxon>Pseudomonadota</taxon>
        <taxon>Gammaproteobacteria</taxon>
        <taxon>Oceanospirillales</taxon>
        <taxon>Halomonadaceae</taxon>
        <taxon>Litchfieldella</taxon>
    </lineage>
</organism>
<proteinExistence type="predicted"/>
<dbReference type="EMBL" id="BMXS01000029">
    <property type="protein sequence ID" value="GGY08017.1"/>
    <property type="molecule type" value="Genomic_DNA"/>
</dbReference>
<feature type="transmembrane region" description="Helical" evidence="1">
    <location>
        <begin position="15"/>
        <end position="46"/>
    </location>
</feature>
<keyword evidence="1" id="KW-1133">Transmembrane helix</keyword>
<dbReference type="RefSeq" id="WP_189472296.1">
    <property type="nucleotide sequence ID" value="NZ_BMXS01000029.1"/>
</dbReference>
<evidence type="ECO:0000313" key="2">
    <source>
        <dbReference type="EMBL" id="GGY08017.1"/>
    </source>
</evidence>